<protein>
    <submittedName>
        <fullName evidence="2">Uncharacterized protein</fullName>
    </submittedName>
</protein>
<name>A0AAD7A1H5_9AGAR</name>
<keyword evidence="3" id="KW-1185">Reference proteome</keyword>
<gene>
    <name evidence="2" type="ORF">DFH08DRAFT_960902</name>
</gene>
<dbReference type="AlphaFoldDB" id="A0AAD7A1H5"/>
<dbReference type="Proteomes" id="UP001218218">
    <property type="component" value="Unassembled WGS sequence"/>
</dbReference>
<proteinExistence type="predicted"/>
<sequence>MSPKTQPAKPSTGPPQALLARIKYLGQLLKHLPSTIPENPSESPYRFYLNEDRIADTGTVFPEAGQALEISFGTWKSRDAPVIFSERGRRLQALVPFLKNVVKRMNTSERSAFKKSWIDRLVKAAKDCGAAIPSKTAKRRAEEGATAGDESDAAPPPKKSKMHAPIILGTDSDSPNAQSSHPSPAPAPASK</sequence>
<accession>A0AAD7A1H5</accession>
<evidence type="ECO:0000313" key="2">
    <source>
        <dbReference type="EMBL" id="KAJ7347601.1"/>
    </source>
</evidence>
<evidence type="ECO:0000256" key="1">
    <source>
        <dbReference type="SAM" id="MobiDB-lite"/>
    </source>
</evidence>
<feature type="region of interest" description="Disordered" evidence="1">
    <location>
        <begin position="133"/>
        <end position="191"/>
    </location>
</feature>
<reference evidence="2" key="1">
    <citation type="submission" date="2023-03" db="EMBL/GenBank/DDBJ databases">
        <title>Massive genome expansion in bonnet fungi (Mycena s.s.) driven by repeated elements and novel gene families across ecological guilds.</title>
        <authorList>
            <consortium name="Lawrence Berkeley National Laboratory"/>
            <person name="Harder C.B."/>
            <person name="Miyauchi S."/>
            <person name="Viragh M."/>
            <person name="Kuo A."/>
            <person name="Thoen E."/>
            <person name="Andreopoulos B."/>
            <person name="Lu D."/>
            <person name="Skrede I."/>
            <person name="Drula E."/>
            <person name="Henrissat B."/>
            <person name="Morin E."/>
            <person name="Kohler A."/>
            <person name="Barry K."/>
            <person name="LaButti K."/>
            <person name="Morin E."/>
            <person name="Salamov A."/>
            <person name="Lipzen A."/>
            <person name="Mereny Z."/>
            <person name="Hegedus B."/>
            <person name="Baldrian P."/>
            <person name="Stursova M."/>
            <person name="Weitz H."/>
            <person name="Taylor A."/>
            <person name="Grigoriev I.V."/>
            <person name="Nagy L.G."/>
            <person name="Martin F."/>
            <person name="Kauserud H."/>
        </authorList>
    </citation>
    <scope>NUCLEOTIDE SEQUENCE</scope>
    <source>
        <strain evidence="2">CBHHK002</strain>
    </source>
</reference>
<comment type="caution">
    <text evidence="2">The sequence shown here is derived from an EMBL/GenBank/DDBJ whole genome shotgun (WGS) entry which is preliminary data.</text>
</comment>
<evidence type="ECO:0000313" key="3">
    <source>
        <dbReference type="Proteomes" id="UP001218218"/>
    </source>
</evidence>
<dbReference type="EMBL" id="JARIHO010000019">
    <property type="protein sequence ID" value="KAJ7347601.1"/>
    <property type="molecule type" value="Genomic_DNA"/>
</dbReference>
<organism evidence="2 3">
    <name type="scientific">Mycena albidolilacea</name>
    <dbReference type="NCBI Taxonomy" id="1033008"/>
    <lineage>
        <taxon>Eukaryota</taxon>
        <taxon>Fungi</taxon>
        <taxon>Dikarya</taxon>
        <taxon>Basidiomycota</taxon>
        <taxon>Agaricomycotina</taxon>
        <taxon>Agaricomycetes</taxon>
        <taxon>Agaricomycetidae</taxon>
        <taxon>Agaricales</taxon>
        <taxon>Marasmiineae</taxon>
        <taxon>Mycenaceae</taxon>
        <taxon>Mycena</taxon>
    </lineage>
</organism>